<accession>D6A494</accession>
<dbReference type="AlphaFoldDB" id="D6A494"/>
<dbReference type="Proteomes" id="UP000003824">
    <property type="component" value="Unassembled WGS sequence"/>
</dbReference>
<reference evidence="2" key="1">
    <citation type="submission" date="2008-12" db="EMBL/GenBank/DDBJ databases">
        <title>Annotation of Streptomyces ghanaensis ATCC 14672.</title>
        <authorList>
            <consortium name="The Broad Institute Genome Sequencing Platform"/>
            <consortium name="Broad Institute Microbial Sequencing Center"/>
            <person name="Fischbach M."/>
            <person name="Ward D."/>
            <person name="Young S."/>
            <person name="Kodira C.D."/>
            <person name="Zeng Q."/>
            <person name="Koehrsen M."/>
            <person name="Godfrey P."/>
            <person name="Alvarado L."/>
            <person name="Berlin A.M."/>
            <person name="Borenstein D."/>
            <person name="Chen Z."/>
            <person name="Engels R."/>
            <person name="Freedman E."/>
            <person name="Gellesch M."/>
            <person name="Goldberg J."/>
            <person name="Griggs A."/>
            <person name="Gujja S."/>
            <person name="Heiman D.I."/>
            <person name="Hepburn T.A."/>
            <person name="Howarth C."/>
            <person name="Jen D."/>
            <person name="Larson L."/>
            <person name="Lewis B."/>
            <person name="Mehta T."/>
            <person name="Park D."/>
            <person name="Pearson M."/>
            <person name="Roberts A."/>
            <person name="Saif S."/>
            <person name="Shea T.D."/>
            <person name="Shenoy N."/>
            <person name="Sisk P."/>
            <person name="Stolte C."/>
            <person name="Sykes S.N."/>
            <person name="Walk T."/>
            <person name="White J."/>
            <person name="Yandava C."/>
            <person name="Straight P."/>
            <person name="Clardy J."/>
            <person name="Hung D."/>
            <person name="Kolter R."/>
            <person name="Mekalanos J."/>
            <person name="Walker S."/>
            <person name="Walsh C.T."/>
            <person name="Wieland B.L.C."/>
            <person name="Ilzarbe M."/>
            <person name="Galagan J."/>
            <person name="Nusbaum C."/>
            <person name="Birren B."/>
        </authorList>
    </citation>
    <scope>NUCLEOTIDE SEQUENCE [LARGE SCALE GENOMIC DNA]</scope>
    <source>
        <strain evidence="2">ATCC 14672 / DSM 40746 / JCM 4963 / KCTC 9882 / NRRL B-12104 / FH 1290</strain>
    </source>
</reference>
<name>D6A494_STRV1</name>
<sequence>MHPERYHVTLASAGRPVQHGWWASEATARGKHRDWIGEWGDLPDARVTLVDEETGTTLTRWPETP</sequence>
<gene>
    <name evidence="1" type="ORF">SSFG_00988</name>
</gene>
<dbReference type="EMBL" id="DS999641">
    <property type="protein sequence ID" value="EFE65734.2"/>
    <property type="molecule type" value="Genomic_DNA"/>
</dbReference>
<evidence type="ECO:0000313" key="2">
    <source>
        <dbReference type="Proteomes" id="UP000003824"/>
    </source>
</evidence>
<dbReference type="eggNOG" id="ENOG5031T8E">
    <property type="taxonomic scope" value="Bacteria"/>
</dbReference>
<dbReference type="RefSeq" id="WP_004980426.1">
    <property type="nucleotide sequence ID" value="NZ_DS999641.1"/>
</dbReference>
<organism evidence="1 2">
    <name type="scientific">Streptomyces viridosporus (strain ATCC 14672 / DSM 40746 / JCM 4963 / KCTC 9882 / NRRL B-12104 / FH 1290)</name>
    <name type="common">Streptomyces ghanaensis</name>
    <dbReference type="NCBI Taxonomy" id="566461"/>
    <lineage>
        <taxon>Bacteria</taxon>
        <taxon>Bacillati</taxon>
        <taxon>Actinomycetota</taxon>
        <taxon>Actinomycetes</taxon>
        <taxon>Kitasatosporales</taxon>
        <taxon>Streptomycetaceae</taxon>
        <taxon>Streptomyces</taxon>
    </lineage>
</organism>
<proteinExistence type="predicted"/>
<evidence type="ECO:0000313" key="1">
    <source>
        <dbReference type="EMBL" id="EFE65734.2"/>
    </source>
</evidence>
<protein>
    <submittedName>
        <fullName evidence="1">Uncharacterized protein</fullName>
    </submittedName>
</protein>